<feature type="transmembrane region" description="Helical" evidence="7">
    <location>
        <begin position="21"/>
        <end position="45"/>
    </location>
</feature>
<comment type="subcellular location">
    <subcellularLocation>
        <location evidence="1 7">Cell membrane</location>
        <topology evidence="1 7">Multi-pass membrane protein</topology>
    </subcellularLocation>
</comment>
<sequence>MSGNRKKKNRTSTQGTLLYMPAILIIFGIVVYPMLYALVMSFTGYSVRKPVMNFVGIANYIKILQDASFWQAVGRSLIFTFGSLIPQVVLGLAIAILLNHPDLRFKGLFRGLVIMPWLVPTVAVAMIFRWMFHDIYGIMNYILIDLHVLKEPVAWIANEHTAMFILILANVWRGVPMLITMFLAGLQGIPSDLYEAGQIDGANGWNRFCKITLPLLMPVVMVSGILRFIWTFNFYDLPWVMTGGGPAEATQTTPIYAYRRAFSSYRMGEGSAITMILFVILIIFAAIYFILKKRQDKLYG</sequence>
<dbReference type="Proteomes" id="UP000283975">
    <property type="component" value="Unassembled WGS sequence"/>
</dbReference>
<evidence type="ECO:0000256" key="5">
    <source>
        <dbReference type="ARBA" id="ARBA00022989"/>
    </source>
</evidence>
<evidence type="ECO:0000256" key="1">
    <source>
        <dbReference type="ARBA" id="ARBA00004651"/>
    </source>
</evidence>
<dbReference type="KEGG" id="cbol:CGC65_18780"/>
<keyword evidence="6 7" id="KW-0472">Membrane</keyword>
<dbReference type="EMBL" id="QRZM01000002">
    <property type="protein sequence ID" value="RGV77535.1"/>
    <property type="molecule type" value="Genomic_DNA"/>
</dbReference>
<organism evidence="10 11">
    <name type="scientific">Enterocloster bolteae</name>
    <dbReference type="NCBI Taxonomy" id="208479"/>
    <lineage>
        <taxon>Bacteria</taxon>
        <taxon>Bacillati</taxon>
        <taxon>Bacillota</taxon>
        <taxon>Clostridia</taxon>
        <taxon>Lachnospirales</taxon>
        <taxon>Lachnospiraceae</taxon>
        <taxon>Enterocloster</taxon>
    </lineage>
</organism>
<protein>
    <submittedName>
        <fullName evidence="10">Sugar ABC transporter permease</fullName>
    </submittedName>
</protein>
<dbReference type="AlphaFoldDB" id="A0A414AM08"/>
<dbReference type="Pfam" id="PF00528">
    <property type="entry name" value="BPD_transp_1"/>
    <property type="match status" value="1"/>
</dbReference>
<dbReference type="SUPFAM" id="SSF161098">
    <property type="entry name" value="MetI-like"/>
    <property type="match status" value="1"/>
</dbReference>
<evidence type="ECO:0000256" key="2">
    <source>
        <dbReference type="ARBA" id="ARBA00022448"/>
    </source>
</evidence>
<feature type="transmembrane region" description="Helical" evidence="7">
    <location>
        <begin position="211"/>
        <end position="230"/>
    </location>
</feature>
<comment type="caution">
    <text evidence="10">The sequence shown here is derived from an EMBL/GenBank/DDBJ whole genome shotgun (WGS) entry which is preliminary data.</text>
</comment>
<evidence type="ECO:0000313" key="10">
    <source>
        <dbReference type="EMBL" id="RHC50627.1"/>
    </source>
</evidence>
<dbReference type="Gene3D" id="1.10.3720.10">
    <property type="entry name" value="MetI-like"/>
    <property type="match status" value="1"/>
</dbReference>
<feature type="transmembrane region" description="Helical" evidence="7">
    <location>
        <begin position="111"/>
        <end position="132"/>
    </location>
</feature>
<evidence type="ECO:0000256" key="6">
    <source>
        <dbReference type="ARBA" id="ARBA00023136"/>
    </source>
</evidence>
<evidence type="ECO:0000256" key="7">
    <source>
        <dbReference type="RuleBase" id="RU363032"/>
    </source>
</evidence>
<keyword evidence="3" id="KW-1003">Cell membrane</keyword>
<feature type="transmembrane region" description="Helical" evidence="7">
    <location>
        <begin position="77"/>
        <end position="99"/>
    </location>
</feature>
<dbReference type="RefSeq" id="WP_002564927.1">
    <property type="nucleotide sequence ID" value="NZ_CABKUK010000001.1"/>
</dbReference>
<evidence type="ECO:0000256" key="3">
    <source>
        <dbReference type="ARBA" id="ARBA00022475"/>
    </source>
</evidence>
<evidence type="ECO:0000259" key="8">
    <source>
        <dbReference type="PROSITE" id="PS50928"/>
    </source>
</evidence>
<feature type="transmembrane region" description="Helical" evidence="7">
    <location>
        <begin position="152"/>
        <end position="172"/>
    </location>
</feature>
<dbReference type="GO" id="GO:0055085">
    <property type="term" value="P:transmembrane transport"/>
    <property type="evidence" value="ECO:0007669"/>
    <property type="project" value="InterPro"/>
</dbReference>
<keyword evidence="2 7" id="KW-0813">Transport</keyword>
<dbReference type="PROSITE" id="PS50928">
    <property type="entry name" value="ABC_TM1"/>
    <property type="match status" value="1"/>
</dbReference>
<comment type="similarity">
    <text evidence="7">Belongs to the binding-protein-dependent transport system permease family.</text>
</comment>
<gene>
    <name evidence="10" type="ORF">DW839_25515</name>
    <name evidence="9" type="ORF">DWW02_07670</name>
</gene>
<feature type="transmembrane region" description="Helical" evidence="7">
    <location>
        <begin position="272"/>
        <end position="291"/>
    </location>
</feature>
<name>A0A414AM08_9FIRM</name>
<dbReference type="CDD" id="cd06261">
    <property type="entry name" value="TM_PBP2"/>
    <property type="match status" value="1"/>
</dbReference>
<dbReference type="InterPro" id="IPR000515">
    <property type="entry name" value="MetI-like"/>
</dbReference>
<dbReference type="InterPro" id="IPR035906">
    <property type="entry name" value="MetI-like_sf"/>
</dbReference>
<accession>A0A414AM08</accession>
<dbReference type="GO" id="GO:0005886">
    <property type="term" value="C:plasma membrane"/>
    <property type="evidence" value="ECO:0007669"/>
    <property type="project" value="UniProtKB-SubCell"/>
</dbReference>
<dbReference type="Proteomes" id="UP000284543">
    <property type="component" value="Unassembled WGS sequence"/>
</dbReference>
<dbReference type="PANTHER" id="PTHR43005">
    <property type="entry name" value="BLR7065 PROTEIN"/>
    <property type="match status" value="1"/>
</dbReference>
<evidence type="ECO:0000313" key="12">
    <source>
        <dbReference type="Proteomes" id="UP000284543"/>
    </source>
</evidence>
<reference evidence="11 12" key="1">
    <citation type="submission" date="2018-08" db="EMBL/GenBank/DDBJ databases">
        <title>A genome reference for cultivated species of the human gut microbiota.</title>
        <authorList>
            <person name="Zou Y."/>
            <person name="Xue W."/>
            <person name="Luo G."/>
        </authorList>
    </citation>
    <scope>NUCLEOTIDE SEQUENCE [LARGE SCALE GENOMIC DNA]</scope>
    <source>
        <strain evidence="9 12">AF14-18</strain>
        <strain evidence="10 11">AM35-14</strain>
    </source>
</reference>
<dbReference type="PANTHER" id="PTHR43005:SF1">
    <property type="entry name" value="SPERMIDINE_PUTRESCINE TRANSPORT SYSTEM PERMEASE PROTEIN"/>
    <property type="match status" value="1"/>
</dbReference>
<evidence type="ECO:0000313" key="11">
    <source>
        <dbReference type="Proteomes" id="UP000283975"/>
    </source>
</evidence>
<keyword evidence="4 7" id="KW-0812">Transmembrane</keyword>
<feature type="domain" description="ABC transmembrane type-1" evidence="8">
    <location>
        <begin position="73"/>
        <end position="288"/>
    </location>
</feature>
<evidence type="ECO:0000313" key="9">
    <source>
        <dbReference type="EMBL" id="RGV77535.1"/>
    </source>
</evidence>
<keyword evidence="5 7" id="KW-1133">Transmembrane helix</keyword>
<dbReference type="EMBL" id="QSHZ01000036">
    <property type="protein sequence ID" value="RHC50627.1"/>
    <property type="molecule type" value="Genomic_DNA"/>
</dbReference>
<evidence type="ECO:0000256" key="4">
    <source>
        <dbReference type="ARBA" id="ARBA00022692"/>
    </source>
</evidence>
<proteinExistence type="inferred from homology"/>